<dbReference type="VEuPathDB" id="FungiDB:RhiirA1_403958"/>
<organism evidence="1 4">
    <name type="scientific">Rhizophagus irregularis</name>
    <dbReference type="NCBI Taxonomy" id="588596"/>
    <lineage>
        <taxon>Eukaryota</taxon>
        <taxon>Fungi</taxon>
        <taxon>Fungi incertae sedis</taxon>
        <taxon>Mucoromycota</taxon>
        <taxon>Glomeromycotina</taxon>
        <taxon>Glomeromycetes</taxon>
        <taxon>Glomerales</taxon>
        <taxon>Glomeraceae</taxon>
        <taxon>Rhizophagus</taxon>
    </lineage>
</organism>
<feature type="non-terminal residue" evidence="1">
    <location>
        <position position="111"/>
    </location>
</feature>
<dbReference type="Proteomes" id="UP000232688">
    <property type="component" value="Unassembled WGS sequence"/>
</dbReference>
<gene>
    <name evidence="2" type="ORF">RhiirA1_403958</name>
    <name evidence="1" type="ORF">RhiirA5_386007</name>
</gene>
<evidence type="ECO:0000313" key="2">
    <source>
        <dbReference type="EMBL" id="PKC53959.1"/>
    </source>
</evidence>
<protein>
    <submittedName>
        <fullName evidence="1">Uncharacterized protein</fullName>
    </submittedName>
</protein>
<comment type="caution">
    <text evidence="1">The sequence shown here is derived from an EMBL/GenBank/DDBJ whole genome shotgun (WGS) entry which is preliminary data.</text>
</comment>
<evidence type="ECO:0000313" key="1">
    <source>
        <dbReference type="EMBL" id="PKB95458.1"/>
    </source>
</evidence>
<proteinExistence type="predicted"/>
<reference evidence="2 3" key="3">
    <citation type="submission" date="2017-10" db="EMBL/GenBank/DDBJ databases">
        <title>Extensive intraspecific genome diversity in a model arbuscular mycorrhizal fungus.</title>
        <authorList>
            <person name="Chen E.C.H."/>
            <person name="Morin E."/>
            <person name="Baudet D."/>
            <person name="Noel J."/>
            <person name="Ndikumana S."/>
            <person name="Charron P."/>
            <person name="St-Onge C."/>
            <person name="Giorgi J."/>
            <person name="Grigoriev I.V."/>
            <person name="Roux C."/>
            <person name="Martin F.M."/>
            <person name="Corradi N."/>
        </authorList>
    </citation>
    <scope>NUCLEOTIDE SEQUENCE [LARGE SCALE GENOMIC DNA]</scope>
    <source>
        <strain evidence="2 3">A1</strain>
    </source>
</reference>
<reference evidence="1 4" key="1">
    <citation type="submission" date="2016-04" db="EMBL/GenBank/DDBJ databases">
        <title>Genome analyses suggest a sexual origin of heterokaryosis in a supposedly ancient asexual fungus.</title>
        <authorList>
            <person name="Ropars J."/>
            <person name="Sedzielewska K."/>
            <person name="Noel J."/>
            <person name="Charron P."/>
            <person name="Farinelli L."/>
            <person name="Marton T."/>
            <person name="Kruger M."/>
            <person name="Pelin A."/>
            <person name="Brachmann A."/>
            <person name="Corradi N."/>
        </authorList>
    </citation>
    <scope>NUCLEOTIDE SEQUENCE [LARGE SCALE GENOMIC DNA]</scope>
    <source>
        <strain evidence="1 4">A5</strain>
    </source>
</reference>
<dbReference type="EMBL" id="LLXH01003675">
    <property type="protein sequence ID" value="PKC53959.1"/>
    <property type="molecule type" value="Genomic_DNA"/>
</dbReference>
<reference evidence="1 4" key="2">
    <citation type="submission" date="2017-09" db="EMBL/GenBank/DDBJ databases">
        <title>Extensive intraspecific genome diversity in a model arbuscular mycorrhizal fungus.</title>
        <authorList>
            <person name="Chen E.C."/>
            <person name="Morin E."/>
            <person name="Beaudet D."/>
            <person name="Noel J."/>
            <person name="Ndikumana S."/>
            <person name="Charron P."/>
            <person name="St-Onge C."/>
            <person name="Giorgi J."/>
            <person name="Grigoriev I.V."/>
            <person name="Roux C."/>
            <person name="Martin F.M."/>
            <person name="Corradi N."/>
        </authorList>
    </citation>
    <scope>NUCLEOTIDE SEQUENCE [LARGE SCALE GENOMIC DNA]</scope>
    <source>
        <strain evidence="1 4">A5</strain>
    </source>
</reference>
<dbReference type="EMBL" id="LLXJ01004775">
    <property type="protein sequence ID" value="PKB95458.1"/>
    <property type="molecule type" value="Genomic_DNA"/>
</dbReference>
<dbReference type="OrthoDB" id="10306368at2759"/>
<dbReference type="Proteomes" id="UP000232722">
    <property type="component" value="Unassembled WGS sequence"/>
</dbReference>
<reference evidence="2 3" key="4">
    <citation type="submission" date="2017-10" db="EMBL/GenBank/DDBJ databases">
        <title>Genome analyses suggest a sexual origin of heterokaryosis in a supposedly ancient asexual fungus.</title>
        <authorList>
            <person name="Corradi N."/>
            <person name="Sedzielewska K."/>
            <person name="Noel J."/>
            <person name="Charron P."/>
            <person name="Farinelli L."/>
            <person name="Marton T."/>
            <person name="Kruger M."/>
            <person name="Pelin A."/>
            <person name="Brachmann A."/>
            <person name="Corradi N."/>
        </authorList>
    </citation>
    <scope>NUCLEOTIDE SEQUENCE [LARGE SCALE GENOMIC DNA]</scope>
    <source>
        <strain evidence="2 3">A1</strain>
    </source>
</reference>
<name>A0A2I1FJL2_9GLOM</name>
<evidence type="ECO:0000313" key="4">
    <source>
        <dbReference type="Proteomes" id="UP000232722"/>
    </source>
</evidence>
<dbReference type="AlphaFoldDB" id="A0A2I1FJL2"/>
<evidence type="ECO:0000313" key="3">
    <source>
        <dbReference type="Proteomes" id="UP000232688"/>
    </source>
</evidence>
<accession>A0A2I1FJL2</accession>
<sequence length="111" mass="13019">MVLLSRLEYRLKTTIWEDKKYKEIFKPIMKASELQKKDKEFIIKKAATLSIYGALQLLNHDASNTISWQQICNINKRQARDGSLTNRFNTNLNDFTKHMGTGWVIINDKNE</sequence>